<evidence type="ECO:0000313" key="2">
    <source>
        <dbReference type="Proteomes" id="UP001358586"/>
    </source>
</evidence>
<organism evidence="1 2">
    <name type="scientific">Gossypium arboreum</name>
    <name type="common">Tree cotton</name>
    <name type="synonym">Gossypium nanking</name>
    <dbReference type="NCBI Taxonomy" id="29729"/>
    <lineage>
        <taxon>Eukaryota</taxon>
        <taxon>Viridiplantae</taxon>
        <taxon>Streptophyta</taxon>
        <taxon>Embryophyta</taxon>
        <taxon>Tracheophyta</taxon>
        <taxon>Spermatophyta</taxon>
        <taxon>Magnoliopsida</taxon>
        <taxon>eudicotyledons</taxon>
        <taxon>Gunneridae</taxon>
        <taxon>Pentapetalae</taxon>
        <taxon>rosids</taxon>
        <taxon>malvids</taxon>
        <taxon>Malvales</taxon>
        <taxon>Malvaceae</taxon>
        <taxon>Malvoideae</taxon>
        <taxon>Gossypium</taxon>
    </lineage>
</organism>
<name>A0ABR0QLQ9_GOSAR</name>
<comment type="caution">
    <text evidence="1">The sequence shown here is derived from an EMBL/GenBank/DDBJ whole genome shotgun (WGS) entry which is preliminary data.</text>
</comment>
<gene>
    <name evidence="1" type="ORF">PVK06_009095</name>
</gene>
<keyword evidence="2" id="KW-1185">Reference proteome</keyword>
<evidence type="ECO:0000313" key="1">
    <source>
        <dbReference type="EMBL" id="KAK5840208.1"/>
    </source>
</evidence>
<dbReference type="Proteomes" id="UP001358586">
    <property type="component" value="Chromosome 3"/>
</dbReference>
<reference evidence="1 2" key="1">
    <citation type="submission" date="2023-03" db="EMBL/GenBank/DDBJ databases">
        <title>WGS of Gossypium arboreum.</title>
        <authorList>
            <person name="Yu D."/>
        </authorList>
    </citation>
    <scope>NUCLEOTIDE SEQUENCE [LARGE SCALE GENOMIC DNA]</scope>
    <source>
        <tissue evidence="1">Leaf</tissue>
    </source>
</reference>
<dbReference type="PANTHER" id="PTHR35317:SF31">
    <property type="entry name" value="DUF4219 DOMAIN-CONTAINING PROTEIN"/>
    <property type="match status" value="1"/>
</dbReference>
<accession>A0ABR0QLQ9</accession>
<sequence length="100" mass="11880">MLHLQNGVSDVIFTRIMACETSKQALDKMKEEFQGIEKRQQPIINLRRDFKNLKMKENETVKQYSEKIIVVVNNIRLLSDQFSYSRVVEKVITTLLERYE</sequence>
<dbReference type="Pfam" id="PF14223">
    <property type="entry name" value="Retrotran_gag_2"/>
    <property type="match status" value="1"/>
</dbReference>
<dbReference type="EMBL" id="JARKNE010000003">
    <property type="protein sequence ID" value="KAK5840208.1"/>
    <property type="molecule type" value="Genomic_DNA"/>
</dbReference>
<dbReference type="PANTHER" id="PTHR35317">
    <property type="entry name" value="OS04G0629600 PROTEIN"/>
    <property type="match status" value="1"/>
</dbReference>
<evidence type="ECO:0008006" key="3">
    <source>
        <dbReference type="Google" id="ProtNLM"/>
    </source>
</evidence>
<protein>
    <recommendedName>
        <fullName evidence="3">Retrotransposon gag domain-containing protein</fullName>
    </recommendedName>
</protein>
<proteinExistence type="predicted"/>